<dbReference type="InterPro" id="IPR053145">
    <property type="entry name" value="AB_hydrolase_Est10"/>
</dbReference>
<dbReference type="PANTHER" id="PTHR43265:SF1">
    <property type="entry name" value="ESTERASE ESTD"/>
    <property type="match status" value="1"/>
</dbReference>
<dbReference type="SUPFAM" id="SSF53474">
    <property type="entry name" value="alpha/beta-Hydrolases"/>
    <property type="match status" value="1"/>
</dbReference>
<proteinExistence type="predicted"/>
<dbReference type="InterPro" id="IPR022742">
    <property type="entry name" value="Hydrolase_4"/>
</dbReference>
<evidence type="ECO:0000313" key="3">
    <source>
        <dbReference type="Proteomes" id="UP000436822"/>
    </source>
</evidence>
<dbReference type="PANTHER" id="PTHR43265">
    <property type="entry name" value="ESTERASE ESTD"/>
    <property type="match status" value="1"/>
</dbReference>
<dbReference type="RefSeq" id="WP_159805769.1">
    <property type="nucleotide sequence ID" value="NZ_BLJE01000002.1"/>
</dbReference>
<evidence type="ECO:0000259" key="1">
    <source>
        <dbReference type="Pfam" id="PF12146"/>
    </source>
</evidence>
<dbReference type="Pfam" id="PF12146">
    <property type="entry name" value="Hydrolase_4"/>
    <property type="match status" value="1"/>
</dbReference>
<comment type="caution">
    <text evidence="2">The sequence shown here is derived from an EMBL/GenBank/DDBJ whole genome shotgun (WGS) entry which is preliminary data.</text>
</comment>
<reference evidence="2 3" key="1">
    <citation type="submission" date="2019-12" db="EMBL/GenBank/DDBJ databases">
        <title>Litoreibacter badius sp. nov., a novel bacteriochlorophyll a-containing bacterium in the genus Litoreibacter.</title>
        <authorList>
            <person name="Kanamuro M."/>
            <person name="Takabe Y."/>
            <person name="Mori K."/>
            <person name="Takaichi S."/>
            <person name="Hanada S."/>
        </authorList>
    </citation>
    <scope>NUCLEOTIDE SEQUENCE [LARGE SCALE GENOMIC DNA]</scope>
    <source>
        <strain evidence="2 3">K6</strain>
    </source>
</reference>
<dbReference type="Proteomes" id="UP000436822">
    <property type="component" value="Unassembled WGS sequence"/>
</dbReference>
<dbReference type="EMBL" id="BLJE01000002">
    <property type="protein sequence ID" value="GFE64524.1"/>
    <property type="molecule type" value="Genomic_DNA"/>
</dbReference>
<evidence type="ECO:0000313" key="2">
    <source>
        <dbReference type="EMBL" id="GFE64524.1"/>
    </source>
</evidence>
<gene>
    <name evidence="2" type="ORF">KIN_15980</name>
</gene>
<dbReference type="Gene3D" id="3.40.50.1820">
    <property type="entry name" value="alpha/beta hydrolase"/>
    <property type="match status" value="1"/>
</dbReference>
<sequence length="356" mass="38901">MMRRIFRMLGAVALVFVFVVGATLIISGVGDFDVPSAPKRDISFKNGDTDLHGTFVAGSESGPIVLIVHGDGAQDRWSDGYALPLVNALVEAGLSVFSWDKPGTGTSTGNWLHQTMQDRAAEVSAALAAIRNLPGAQDRSVGLLGFSQAGWVLRRVPSMTDGADFMILIGAAINWQDQERYFTSVRLSLEGKPAESIAAELDRQAVDNQHWFGGGGSYQDFVRAERAAGRRAADIPSKDRFHFIRQNRAEDARADIDLLTLPLLVLMGAEDLNVDPQETVSVYRDLIGGDHPRNAIQLIPQATHSLLDAQHYNYQLPDQWSLMAQIRFALAGRKAYQDGVIQTIAEWINTATSKTP</sequence>
<dbReference type="OrthoDB" id="9765647at2"/>
<dbReference type="InterPro" id="IPR029058">
    <property type="entry name" value="AB_hydrolase_fold"/>
</dbReference>
<organism evidence="2 3">
    <name type="scientific">Litoreibacter roseus</name>
    <dbReference type="NCBI Taxonomy" id="2601869"/>
    <lineage>
        <taxon>Bacteria</taxon>
        <taxon>Pseudomonadati</taxon>
        <taxon>Pseudomonadota</taxon>
        <taxon>Alphaproteobacteria</taxon>
        <taxon>Rhodobacterales</taxon>
        <taxon>Roseobacteraceae</taxon>
        <taxon>Litoreibacter</taxon>
    </lineage>
</organism>
<dbReference type="GO" id="GO:0052689">
    <property type="term" value="F:carboxylic ester hydrolase activity"/>
    <property type="evidence" value="ECO:0007669"/>
    <property type="project" value="TreeGrafter"/>
</dbReference>
<keyword evidence="3" id="KW-1185">Reference proteome</keyword>
<dbReference type="AlphaFoldDB" id="A0A6N6JEH6"/>
<name>A0A6N6JEH6_9RHOB</name>
<accession>A0A6N6JEH6</accession>
<feature type="domain" description="Serine aminopeptidase S33" evidence="1">
    <location>
        <begin position="64"/>
        <end position="307"/>
    </location>
</feature>
<protein>
    <recommendedName>
        <fullName evidence="1">Serine aminopeptidase S33 domain-containing protein</fullName>
    </recommendedName>
</protein>